<dbReference type="KEGG" id="pbj:VN24_05420"/>
<dbReference type="HOGENOM" id="CLU_026673_11_0_9"/>
<evidence type="ECO:0000256" key="4">
    <source>
        <dbReference type="RuleBase" id="RU361277"/>
    </source>
</evidence>
<evidence type="ECO:0000256" key="1">
    <source>
        <dbReference type="ARBA" id="ARBA00022723"/>
    </source>
</evidence>
<dbReference type="SUPFAM" id="SSF50129">
    <property type="entry name" value="GroES-like"/>
    <property type="match status" value="1"/>
</dbReference>
<dbReference type="Gene3D" id="3.90.180.10">
    <property type="entry name" value="Medium-chain alcohol dehydrogenases, catalytic domain"/>
    <property type="match status" value="1"/>
</dbReference>
<dbReference type="InterPro" id="IPR020843">
    <property type="entry name" value="ER"/>
</dbReference>
<dbReference type="Proteomes" id="UP000032633">
    <property type="component" value="Chromosome"/>
</dbReference>
<dbReference type="Gene3D" id="3.40.50.720">
    <property type="entry name" value="NAD(P)-binding Rossmann-like Domain"/>
    <property type="match status" value="1"/>
</dbReference>
<keyword evidence="2 4" id="KW-0862">Zinc</keyword>
<dbReference type="PATRIC" id="fig|1126833.4.peg.1198"/>
<keyword evidence="3" id="KW-0560">Oxidoreductase</keyword>
<dbReference type="GO" id="GO:0016491">
    <property type="term" value="F:oxidoreductase activity"/>
    <property type="evidence" value="ECO:0007669"/>
    <property type="project" value="UniProtKB-KW"/>
</dbReference>
<gene>
    <name evidence="6" type="ORF">VN24_05420</name>
</gene>
<dbReference type="InterPro" id="IPR013154">
    <property type="entry name" value="ADH-like_N"/>
</dbReference>
<accession>A0A0D5NFX4</accession>
<sequence length="341" mass="37694">MTQRMRALVWHGVHDLRLEEVPVPAIGAKEVLVQVQYAGICATDQEIFNGQYPYDAPYIPGHEITGTIAKIGEGVEHLKVGDRVVIDPAIPCETCRSCRTGRPEFCLHYRELGINVDGGWAEYVKAPARCAYAIPDSLSNEAAAVFEPLVCPFGAAEAAGVHTGDHVLIIGDGPAAMYFVQIVRMMGAASISVSYKLASRIEELRRYGAIQFAESGSILELADTAPYREHSGFDLVIDAVGYSETVKRAVELVRVGGRIILYGLKEEETERFPHREIILKNLTIYGRTNAPSVWVKAIESVGNHVLHIDDIADRVILPHETAEVLASKQWSWKKCIMQWNN</sequence>
<dbReference type="Pfam" id="PF00107">
    <property type="entry name" value="ADH_zinc_N"/>
    <property type="match status" value="1"/>
</dbReference>
<dbReference type="InterPro" id="IPR036291">
    <property type="entry name" value="NAD(P)-bd_dom_sf"/>
</dbReference>
<comment type="cofactor">
    <cofactor evidence="4">
        <name>Zn(2+)</name>
        <dbReference type="ChEBI" id="CHEBI:29105"/>
    </cofactor>
</comment>
<dbReference type="InterPro" id="IPR013149">
    <property type="entry name" value="ADH-like_C"/>
</dbReference>
<dbReference type="Pfam" id="PF08240">
    <property type="entry name" value="ADH_N"/>
    <property type="match status" value="1"/>
</dbReference>
<dbReference type="InterPro" id="IPR002328">
    <property type="entry name" value="ADH_Zn_CS"/>
</dbReference>
<protein>
    <submittedName>
        <fullName evidence="6">Zinc-binding dehydrogenase</fullName>
    </submittedName>
</protein>
<evidence type="ECO:0000313" key="7">
    <source>
        <dbReference type="Proteomes" id="UP000032633"/>
    </source>
</evidence>
<dbReference type="InterPro" id="IPR050129">
    <property type="entry name" value="Zn_alcohol_dh"/>
</dbReference>
<evidence type="ECO:0000256" key="2">
    <source>
        <dbReference type="ARBA" id="ARBA00022833"/>
    </source>
</evidence>
<comment type="similarity">
    <text evidence="4">Belongs to the zinc-containing alcohol dehydrogenase family.</text>
</comment>
<dbReference type="SUPFAM" id="SSF51735">
    <property type="entry name" value="NAD(P)-binding Rossmann-fold domains"/>
    <property type="match status" value="1"/>
</dbReference>
<keyword evidence="7" id="KW-1185">Reference proteome</keyword>
<dbReference type="OrthoDB" id="9777057at2"/>
<evidence type="ECO:0000259" key="5">
    <source>
        <dbReference type="SMART" id="SM00829"/>
    </source>
</evidence>
<keyword evidence="1 4" id="KW-0479">Metal-binding</keyword>
<dbReference type="SMART" id="SM00829">
    <property type="entry name" value="PKS_ER"/>
    <property type="match status" value="1"/>
</dbReference>
<name>A0A0D5NFX4_9BACL</name>
<dbReference type="PANTHER" id="PTHR43401:SF2">
    <property type="entry name" value="L-THREONINE 3-DEHYDROGENASE"/>
    <property type="match status" value="1"/>
</dbReference>
<dbReference type="STRING" id="1126833.VN24_05420"/>
<dbReference type="PROSITE" id="PS00059">
    <property type="entry name" value="ADH_ZINC"/>
    <property type="match status" value="1"/>
</dbReference>
<evidence type="ECO:0000256" key="3">
    <source>
        <dbReference type="ARBA" id="ARBA00023002"/>
    </source>
</evidence>
<proteinExistence type="inferred from homology"/>
<dbReference type="InterPro" id="IPR011032">
    <property type="entry name" value="GroES-like_sf"/>
</dbReference>
<dbReference type="AlphaFoldDB" id="A0A0D5NFX4"/>
<evidence type="ECO:0000313" key="6">
    <source>
        <dbReference type="EMBL" id="AJY74141.1"/>
    </source>
</evidence>
<reference evidence="6 7" key="1">
    <citation type="journal article" date="2015" name="J. Biotechnol.">
        <title>Complete genome sequence of Paenibacillus beijingensis 7188(T) (=DSM 24997(T)), a novel rhizobacterium from jujube garden soil.</title>
        <authorList>
            <person name="Kwak Y."/>
            <person name="Shin J.H."/>
        </authorList>
    </citation>
    <scope>NUCLEOTIDE SEQUENCE [LARGE SCALE GENOMIC DNA]</scope>
    <source>
        <strain evidence="6 7">DSM 24997</strain>
    </source>
</reference>
<feature type="domain" description="Enoyl reductase (ER)" evidence="5">
    <location>
        <begin position="12"/>
        <end position="317"/>
    </location>
</feature>
<organism evidence="6 7">
    <name type="scientific">Paenibacillus beijingensis</name>
    <dbReference type="NCBI Taxonomy" id="1126833"/>
    <lineage>
        <taxon>Bacteria</taxon>
        <taxon>Bacillati</taxon>
        <taxon>Bacillota</taxon>
        <taxon>Bacilli</taxon>
        <taxon>Bacillales</taxon>
        <taxon>Paenibacillaceae</taxon>
        <taxon>Paenibacillus</taxon>
    </lineage>
</organism>
<dbReference type="PANTHER" id="PTHR43401">
    <property type="entry name" value="L-THREONINE 3-DEHYDROGENASE"/>
    <property type="match status" value="1"/>
</dbReference>
<dbReference type="RefSeq" id="WP_045669577.1">
    <property type="nucleotide sequence ID" value="NZ_CP011058.1"/>
</dbReference>
<reference evidence="7" key="2">
    <citation type="submission" date="2015-03" db="EMBL/GenBank/DDBJ databases">
        <title>Genome sequence of Paenibacillus beijingensis strain DSM 24997T.</title>
        <authorList>
            <person name="Kwak Y."/>
            <person name="Shin J.-H."/>
        </authorList>
    </citation>
    <scope>NUCLEOTIDE SEQUENCE [LARGE SCALE GENOMIC DNA]</scope>
    <source>
        <strain evidence="7">DSM 24997</strain>
    </source>
</reference>
<dbReference type="EMBL" id="CP011058">
    <property type="protein sequence ID" value="AJY74141.1"/>
    <property type="molecule type" value="Genomic_DNA"/>
</dbReference>
<dbReference type="GO" id="GO:0008270">
    <property type="term" value="F:zinc ion binding"/>
    <property type="evidence" value="ECO:0007669"/>
    <property type="project" value="InterPro"/>
</dbReference>